<comment type="similarity">
    <text evidence="9">Belongs to the DnaJ family.</text>
</comment>
<dbReference type="SUPFAM" id="SSF49493">
    <property type="entry name" value="HSP40/DnaJ peptide-binding domain"/>
    <property type="match status" value="2"/>
</dbReference>
<evidence type="ECO:0000313" key="13">
    <source>
        <dbReference type="EMBL" id="MDT0498647.1"/>
    </source>
</evidence>
<feature type="domain" description="CR-type" evidence="12">
    <location>
        <begin position="127"/>
        <end position="205"/>
    </location>
</feature>
<dbReference type="CDD" id="cd10747">
    <property type="entry name" value="DnaJ_C"/>
    <property type="match status" value="1"/>
</dbReference>
<evidence type="ECO:0000256" key="8">
    <source>
        <dbReference type="ARBA" id="ARBA00023186"/>
    </source>
</evidence>
<comment type="subunit">
    <text evidence="9">Homodimer.</text>
</comment>
<comment type="domain">
    <text evidence="9">The J domain is necessary and sufficient to stimulate DnaK ATPase activity. Zinc center 1 plays an important role in the autonomous, DnaK-independent chaperone activity of DnaJ. Zinc center 2 is essential for interaction with DnaK and for DnaJ activity.</text>
</comment>
<dbReference type="SUPFAM" id="SSF46565">
    <property type="entry name" value="Chaperone J-domain"/>
    <property type="match status" value="1"/>
</dbReference>
<dbReference type="PANTHER" id="PTHR43096">
    <property type="entry name" value="DNAJ HOMOLOG 1, MITOCHONDRIAL-RELATED"/>
    <property type="match status" value="1"/>
</dbReference>
<keyword evidence="4 9" id="KW-0677">Repeat</keyword>
<sequence length="371" mass="40103">MTKRDYYEVLIISKSADEGEIKKAYRKLAMKYHPDRNPGDTEAEEKFKEISEAYEVLTDPARRQVYDRYGHEGLQRGGGASDFGGGFSDIFGDVFSDIFGGGGRGGQRRGSDLRYIMELTLEEAVFGLERSIKIPKLETCEVCEGSGAAAGSKPKDCPTCRGMGQVRIQQGFFTLQQTCPQCRGSGRIVADPCAPCRGAGRVRSEKTLSVTIPPGVDTGDRIRLSGEGEAGASGAPAGDLYVQINVKPHEIFERDGTDLYCSVPISVVTAALGGELEVPTLSGNASVKVPEATQSGKTFRLRGKGVPNVRGGGIGDLMISVVVETPVKLDKRQRELLREFGESLAKSNERHSPEASSWLEKAKRFVDGLKS</sequence>
<dbReference type="Gene3D" id="2.60.260.20">
    <property type="entry name" value="Urease metallochaperone UreE, N-terminal domain"/>
    <property type="match status" value="2"/>
</dbReference>
<dbReference type="RefSeq" id="WP_311366059.1">
    <property type="nucleotide sequence ID" value="NZ_JAVRIC010000024.1"/>
</dbReference>
<accession>A0ABU2WLA8</accession>
<evidence type="ECO:0000259" key="12">
    <source>
        <dbReference type="PROSITE" id="PS51188"/>
    </source>
</evidence>
<keyword evidence="2 9" id="KW-0235">DNA replication</keyword>
<evidence type="ECO:0000256" key="1">
    <source>
        <dbReference type="ARBA" id="ARBA00022490"/>
    </source>
</evidence>
<dbReference type="NCBIfam" id="NF008035">
    <property type="entry name" value="PRK10767.1"/>
    <property type="match status" value="1"/>
</dbReference>
<dbReference type="GO" id="GO:0016491">
    <property type="term" value="F:oxidoreductase activity"/>
    <property type="evidence" value="ECO:0007669"/>
    <property type="project" value="UniProtKB-KW"/>
</dbReference>
<dbReference type="Gene3D" id="1.10.287.110">
    <property type="entry name" value="DnaJ domain"/>
    <property type="match status" value="1"/>
</dbReference>
<dbReference type="NCBIfam" id="TIGR02349">
    <property type="entry name" value="DnaJ_bact"/>
    <property type="match status" value="1"/>
</dbReference>
<dbReference type="PANTHER" id="PTHR43096:SF48">
    <property type="entry name" value="CHAPERONE PROTEIN DNAJ"/>
    <property type="match status" value="1"/>
</dbReference>
<comment type="subcellular location">
    <subcellularLocation>
        <location evidence="9">Cytoplasm</location>
    </subcellularLocation>
</comment>
<dbReference type="PROSITE" id="PS00636">
    <property type="entry name" value="DNAJ_1"/>
    <property type="match status" value="1"/>
</dbReference>
<keyword evidence="7 9" id="KW-0346">Stress response</keyword>
<comment type="function">
    <text evidence="9">Participates actively in the response to hyperosmotic and heat shock by preventing the aggregation of stress-denatured proteins and by disaggregating proteins, also in an autonomous, DnaK-independent fashion. Unfolded proteins bind initially to DnaJ; upon interaction with the DnaJ-bound protein, DnaK hydrolyzes its bound ATP, resulting in the formation of a stable complex. GrpE releases ADP from DnaK; ATP binding to DnaK triggers the release of the substrate protein, thus completing the reaction cycle. Several rounds of ATP-dependent interactions between DnaJ, DnaK and GrpE are required for fully efficient folding. Also involved, together with DnaK and GrpE, in the DNA replication of plasmids through activation of initiation proteins.</text>
</comment>
<dbReference type="CDD" id="cd10719">
    <property type="entry name" value="DnaJ_zf"/>
    <property type="match status" value="1"/>
</dbReference>
<evidence type="ECO:0000256" key="5">
    <source>
        <dbReference type="ARBA" id="ARBA00022771"/>
    </source>
</evidence>
<feature type="binding site" evidence="9">
    <location>
        <position position="179"/>
    </location>
    <ligand>
        <name>Zn(2+)</name>
        <dbReference type="ChEBI" id="CHEBI:29105"/>
        <label>2</label>
    </ligand>
</feature>
<feature type="repeat" description="CXXCXGXG motif" evidence="9">
    <location>
        <begin position="193"/>
        <end position="200"/>
    </location>
</feature>
<keyword evidence="13" id="KW-0560">Oxidoreductase</keyword>
<evidence type="ECO:0000256" key="4">
    <source>
        <dbReference type="ARBA" id="ARBA00022737"/>
    </source>
</evidence>
<protein>
    <recommendedName>
        <fullName evidence="9">Chaperone protein DnaJ</fullName>
    </recommendedName>
</protein>
<dbReference type="InterPro" id="IPR001623">
    <property type="entry name" value="DnaJ_domain"/>
</dbReference>
<dbReference type="PROSITE" id="PS50076">
    <property type="entry name" value="DNAJ_2"/>
    <property type="match status" value="1"/>
</dbReference>
<dbReference type="InterPro" id="IPR008971">
    <property type="entry name" value="HSP40/DnaJ_pept-bd"/>
</dbReference>
<dbReference type="PROSITE" id="PS51188">
    <property type="entry name" value="ZF_CR"/>
    <property type="match status" value="1"/>
</dbReference>
<evidence type="ECO:0000256" key="6">
    <source>
        <dbReference type="ARBA" id="ARBA00022833"/>
    </source>
</evidence>
<keyword evidence="1 9" id="KW-0963">Cytoplasm</keyword>
<dbReference type="InterPro" id="IPR036869">
    <property type="entry name" value="J_dom_sf"/>
</dbReference>
<dbReference type="Pfam" id="PF00226">
    <property type="entry name" value="DnaJ"/>
    <property type="match status" value="1"/>
</dbReference>
<evidence type="ECO:0000256" key="10">
    <source>
        <dbReference type="PROSITE-ProRule" id="PRU00546"/>
    </source>
</evidence>
<dbReference type="Proteomes" id="UP001254608">
    <property type="component" value="Unassembled WGS sequence"/>
</dbReference>
<feature type="binding site" evidence="9">
    <location>
        <position position="196"/>
    </location>
    <ligand>
        <name>Zn(2+)</name>
        <dbReference type="ChEBI" id="CHEBI:29105"/>
        <label>1</label>
    </ligand>
</feature>
<feature type="binding site" evidence="9">
    <location>
        <position position="193"/>
    </location>
    <ligand>
        <name>Zn(2+)</name>
        <dbReference type="ChEBI" id="CHEBI:29105"/>
        <label>1</label>
    </ligand>
</feature>
<keyword evidence="3 9" id="KW-0479">Metal-binding</keyword>
<dbReference type="HAMAP" id="MF_01152">
    <property type="entry name" value="DnaJ"/>
    <property type="match status" value="1"/>
</dbReference>
<dbReference type="InterPro" id="IPR002939">
    <property type="entry name" value="DnaJ_C"/>
</dbReference>
<comment type="cofactor">
    <cofactor evidence="9">
        <name>Zn(2+)</name>
        <dbReference type="ChEBI" id="CHEBI:29105"/>
    </cofactor>
    <text evidence="9">Binds 2 Zn(2+) ions per monomer.</text>
</comment>
<feature type="repeat" description="CXXCXGXG motif" evidence="9">
    <location>
        <begin position="140"/>
        <end position="147"/>
    </location>
</feature>
<feature type="repeat" description="CXXCXGXG motif" evidence="9">
    <location>
        <begin position="179"/>
        <end position="186"/>
    </location>
</feature>
<dbReference type="InterPro" id="IPR012724">
    <property type="entry name" value="DnaJ"/>
</dbReference>
<evidence type="ECO:0000259" key="11">
    <source>
        <dbReference type="PROSITE" id="PS50076"/>
    </source>
</evidence>
<keyword evidence="6 9" id="KW-0862">Zinc</keyword>
<feature type="repeat" description="CXXCXGXG motif" evidence="9">
    <location>
        <begin position="157"/>
        <end position="164"/>
    </location>
</feature>
<dbReference type="InterPro" id="IPR018253">
    <property type="entry name" value="DnaJ_domain_CS"/>
</dbReference>
<dbReference type="Gene3D" id="2.10.230.10">
    <property type="entry name" value="Heat shock protein DnaJ, cysteine-rich domain"/>
    <property type="match status" value="1"/>
</dbReference>
<feature type="zinc finger region" description="CR-type" evidence="10">
    <location>
        <begin position="127"/>
        <end position="205"/>
    </location>
</feature>
<evidence type="ECO:0000256" key="9">
    <source>
        <dbReference type="HAMAP-Rule" id="MF_01152"/>
    </source>
</evidence>
<evidence type="ECO:0000256" key="3">
    <source>
        <dbReference type="ARBA" id="ARBA00022723"/>
    </source>
</evidence>
<dbReference type="InterPro" id="IPR001305">
    <property type="entry name" value="HSP_DnaJ_Cys-rich_dom"/>
</dbReference>
<proteinExistence type="inferred from homology"/>
<keyword evidence="8 9" id="KW-0143">Chaperone</keyword>
<dbReference type="PRINTS" id="PR00625">
    <property type="entry name" value="JDOMAIN"/>
</dbReference>
<keyword evidence="5 9" id="KW-0863">Zinc-finger</keyword>
<dbReference type="SUPFAM" id="SSF57938">
    <property type="entry name" value="DnaJ/Hsp40 cysteine-rich domain"/>
    <property type="match status" value="1"/>
</dbReference>
<feature type="binding site" evidence="9">
    <location>
        <position position="160"/>
    </location>
    <ligand>
        <name>Zn(2+)</name>
        <dbReference type="ChEBI" id="CHEBI:29105"/>
        <label>2</label>
    </ligand>
</feature>
<feature type="binding site" evidence="9">
    <location>
        <position position="157"/>
    </location>
    <ligand>
        <name>Zn(2+)</name>
        <dbReference type="ChEBI" id="CHEBI:29105"/>
        <label>2</label>
    </ligand>
</feature>
<dbReference type="Pfam" id="PF00684">
    <property type="entry name" value="DnaJ_CXXCXGXG"/>
    <property type="match status" value="1"/>
</dbReference>
<feature type="binding site" evidence="9">
    <location>
        <position position="140"/>
    </location>
    <ligand>
        <name>Zn(2+)</name>
        <dbReference type="ChEBI" id="CHEBI:29105"/>
        <label>1</label>
    </ligand>
</feature>
<dbReference type="EMBL" id="JAVRIC010000024">
    <property type="protein sequence ID" value="MDT0498647.1"/>
    <property type="molecule type" value="Genomic_DNA"/>
</dbReference>
<dbReference type="CDD" id="cd06257">
    <property type="entry name" value="DnaJ"/>
    <property type="match status" value="1"/>
</dbReference>
<dbReference type="SMART" id="SM00271">
    <property type="entry name" value="DnaJ"/>
    <property type="match status" value="1"/>
</dbReference>
<feature type="binding site" evidence="9">
    <location>
        <position position="182"/>
    </location>
    <ligand>
        <name>Zn(2+)</name>
        <dbReference type="ChEBI" id="CHEBI:29105"/>
        <label>2</label>
    </ligand>
</feature>
<keyword evidence="14" id="KW-1185">Reference proteome</keyword>
<name>A0ABU2WLA8_9GAMM</name>
<evidence type="ECO:0000256" key="2">
    <source>
        <dbReference type="ARBA" id="ARBA00022705"/>
    </source>
</evidence>
<feature type="binding site" evidence="9">
    <location>
        <position position="143"/>
    </location>
    <ligand>
        <name>Zn(2+)</name>
        <dbReference type="ChEBI" id="CHEBI:29105"/>
        <label>1</label>
    </ligand>
</feature>
<reference evidence="13 14" key="1">
    <citation type="submission" date="2023-09" db="EMBL/GenBank/DDBJ databases">
        <authorList>
            <person name="Rey-Velasco X."/>
        </authorList>
    </citation>
    <scope>NUCLEOTIDE SEQUENCE [LARGE SCALE GENOMIC DNA]</scope>
    <source>
        <strain evidence="13 14">W345</strain>
    </source>
</reference>
<dbReference type="Pfam" id="PF01556">
    <property type="entry name" value="DnaJ_C"/>
    <property type="match status" value="1"/>
</dbReference>
<feature type="domain" description="J" evidence="11">
    <location>
        <begin position="5"/>
        <end position="70"/>
    </location>
</feature>
<dbReference type="InterPro" id="IPR036410">
    <property type="entry name" value="HSP_DnaJ_Cys-rich_dom_sf"/>
</dbReference>
<organism evidence="13 14">
    <name type="scientific">Banduia mediterranea</name>
    <dbReference type="NCBI Taxonomy" id="3075609"/>
    <lineage>
        <taxon>Bacteria</taxon>
        <taxon>Pseudomonadati</taxon>
        <taxon>Pseudomonadota</taxon>
        <taxon>Gammaproteobacteria</taxon>
        <taxon>Nevskiales</taxon>
        <taxon>Algiphilaceae</taxon>
        <taxon>Banduia</taxon>
    </lineage>
</organism>
<gene>
    <name evidence="9 13" type="primary">dnaJ</name>
    <name evidence="13" type="ORF">RM530_14955</name>
</gene>
<evidence type="ECO:0000256" key="7">
    <source>
        <dbReference type="ARBA" id="ARBA00023016"/>
    </source>
</evidence>
<evidence type="ECO:0000313" key="14">
    <source>
        <dbReference type="Proteomes" id="UP001254608"/>
    </source>
</evidence>
<comment type="caution">
    <text evidence="13">The sequence shown here is derived from an EMBL/GenBank/DDBJ whole genome shotgun (WGS) entry which is preliminary data.</text>
</comment>